<dbReference type="Proteomes" id="UP000829452">
    <property type="component" value="Chromosome"/>
</dbReference>
<sequence length="68" mass="7182">MRVGPLGNEVRGPAAAGGKTTFVGSGLNVELYHVDADDGTIDFTQLQVMNFVPVLDSRFCASALRDIA</sequence>
<dbReference type="EMBL" id="CP049772">
    <property type="protein sequence ID" value="UNL81789.1"/>
    <property type="molecule type" value="Genomic_DNA"/>
</dbReference>
<dbReference type="RefSeq" id="WP_242075461.1">
    <property type="nucleotide sequence ID" value="NZ_CP049768.1"/>
</dbReference>
<dbReference type="AlphaFoldDB" id="A0A9Q8QVA8"/>
<evidence type="ECO:0000313" key="1">
    <source>
        <dbReference type="EMBL" id="UNL81789.1"/>
    </source>
</evidence>
<evidence type="ECO:0000313" key="2">
    <source>
        <dbReference type="Proteomes" id="UP000829452"/>
    </source>
</evidence>
<reference evidence="1" key="1">
    <citation type="submission" date="2020-02" db="EMBL/GenBank/DDBJ databases">
        <title>The Isolation and identification of Lactobacillus and Bifidobacterium species from dairy as potential probiotics for calf scour mitigation.</title>
        <authorList>
            <person name="Dhadda K."/>
            <person name="Guan L."/>
            <person name="Chen Y."/>
            <person name="Malmuthuge N."/>
        </authorList>
    </citation>
    <scope>NUCLEOTIDE SEQUENCE</scope>
    <source>
        <strain evidence="1">B1</strain>
    </source>
</reference>
<organism evidence="1 2">
    <name type="scientific">Bifidobacterium longum subsp. longum</name>
    <dbReference type="NCBI Taxonomy" id="1679"/>
    <lineage>
        <taxon>Bacteria</taxon>
        <taxon>Bacillati</taxon>
        <taxon>Actinomycetota</taxon>
        <taxon>Actinomycetes</taxon>
        <taxon>Bifidobacteriales</taxon>
        <taxon>Bifidobacteriaceae</taxon>
        <taxon>Bifidobacterium</taxon>
    </lineage>
</organism>
<protein>
    <submittedName>
        <fullName evidence="1">Uncharacterized protein</fullName>
    </submittedName>
</protein>
<proteinExistence type="predicted"/>
<gene>
    <name evidence="1" type="ORF">G8B11_05370</name>
</gene>
<accession>A0A9Q8QVA8</accession>
<name>A0A9Q8QVA8_BIFLL</name>